<dbReference type="SUPFAM" id="SSF54637">
    <property type="entry name" value="Thioesterase/thiol ester dehydrase-isomerase"/>
    <property type="match status" value="1"/>
</dbReference>
<proteinExistence type="inferred from homology"/>
<dbReference type="InterPro" id="IPR029069">
    <property type="entry name" value="HotDog_dom_sf"/>
</dbReference>
<gene>
    <name evidence="4" type="primary">yuxO</name>
    <name evidence="4" type="ORF">KL86DYS1_10985</name>
</gene>
<dbReference type="CDD" id="cd03443">
    <property type="entry name" value="PaaI_thioesterase"/>
    <property type="match status" value="1"/>
</dbReference>
<dbReference type="GO" id="GO:0061522">
    <property type="term" value="F:1,4-dihydroxy-2-naphthoyl-CoA thioesterase activity"/>
    <property type="evidence" value="ECO:0007669"/>
    <property type="project" value="TreeGrafter"/>
</dbReference>
<dbReference type="Pfam" id="PF03061">
    <property type="entry name" value="4HBT"/>
    <property type="match status" value="1"/>
</dbReference>
<accession>A0A212J350</accession>
<dbReference type="PANTHER" id="PTHR43240:SF5">
    <property type="entry name" value="1,4-DIHYDROXY-2-NAPHTHOYL-COA THIOESTERASE 1"/>
    <property type="match status" value="1"/>
</dbReference>
<reference evidence="4" key="1">
    <citation type="submission" date="2016-04" db="EMBL/GenBank/DDBJ databases">
        <authorList>
            <person name="Evans L.H."/>
            <person name="Alamgir A."/>
            <person name="Owens N."/>
            <person name="Weber N.D."/>
            <person name="Virtaneva K."/>
            <person name="Barbian K."/>
            <person name="Babar A."/>
            <person name="Rosenke K."/>
        </authorList>
    </citation>
    <scope>NUCLEOTIDE SEQUENCE</scope>
    <source>
        <strain evidence="4">86-1</strain>
    </source>
</reference>
<dbReference type="InterPro" id="IPR003736">
    <property type="entry name" value="PAAI_dom"/>
</dbReference>
<dbReference type="InterPro" id="IPR006683">
    <property type="entry name" value="Thioestr_dom"/>
</dbReference>
<evidence type="ECO:0000313" key="4">
    <source>
        <dbReference type="EMBL" id="SBV93886.1"/>
    </source>
</evidence>
<organism evidence="4">
    <name type="scientific">uncultured Dysgonomonas sp</name>
    <dbReference type="NCBI Taxonomy" id="206096"/>
    <lineage>
        <taxon>Bacteria</taxon>
        <taxon>Pseudomonadati</taxon>
        <taxon>Bacteroidota</taxon>
        <taxon>Bacteroidia</taxon>
        <taxon>Bacteroidales</taxon>
        <taxon>Dysgonomonadaceae</taxon>
        <taxon>Dysgonomonas</taxon>
        <taxon>environmental samples</taxon>
    </lineage>
</organism>
<dbReference type="EC" id="3.1.2.-" evidence="4"/>
<dbReference type="AlphaFoldDB" id="A0A212J350"/>
<evidence type="ECO:0000256" key="2">
    <source>
        <dbReference type="ARBA" id="ARBA00022801"/>
    </source>
</evidence>
<name>A0A212J350_9BACT</name>
<protein>
    <submittedName>
        <fullName evidence="4">Putative esterase ComA2</fullName>
        <ecNumber evidence="4">3.1.2.-</ecNumber>
    </submittedName>
</protein>
<dbReference type="GO" id="GO:0005829">
    <property type="term" value="C:cytosol"/>
    <property type="evidence" value="ECO:0007669"/>
    <property type="project" value="TreeGrafter"/>
</dbReference>
<feature type="domain" description="Thioesterase" evidence="3">
    <location>
        <begin position="47"/>
        <end position="122"/>
    </location>
</feature>
<dbReference type="PANTHER" id="PTHR43240">
    <property type="entry name" value="1,4-DIHYDROXY-2-NAPHTHOYL-COA THIOESTERASE 1"/>
    <property type="match status" value="1"/>
</dbReference>
<dbReference type="EMBL" id="FLUM01000001">
    <property type="protein sequence ID" value="SBV93886.1"/>
    <property type="molecule type" value="Genomic_DNA"/>
</dbReference>
<dbReference type="NCBIfam" id="TIGR00369">
    <property type="entry name" value="unchar_dom_1"/>
    <property type="match status" value="1"/>
</dbReference>
<evidence type="ECO:0000256" key="1">
    <source>
        <dbReference type="ARBA" id="ARBA00008324"/>
    </source>
</evidence>
<evidence type="ECO:0000259" key="3">
    <source>
        <dbReference type="Pfam" id="PF03061"/>
    </source>
</evidence>
<sequence>MKLDTNNIQERIKNTFLETLNITFIESDDPMSLEAIMPVTQQMTQTMGVLHGGATISLAESLAGAGSNNICATDERCFGMQISASHISSANVGDTVRAKGVIQHKGRSTHVWNVDVFSENTGRLISSIRITNAVVKQVVYFGKGK</sequence>
<comment type="similarity">
    <text evidence="1">Belongs to the thioesterase PaaI family.</text>
</comment>
<dbReference type="RefSeq" id="WP_296938868.1">
    <property type="nucleotide sequence ID" value="NZ_LT599032.1"/>
</dbReference>
<dbReference type="Gene3D" id="3.10.129.10">
    <property type="entry name" value="Hotdog Thioesterase"/>
    <property type="match status" value="1"/>
</dbReference>
<keyword evidence="2 4" id="KW-0378">Hydrolase</keyword>